<sequence length="60" mass="6927">MYSEQTTLKRLTCGKCAYEWLYKGRSPFWTSCPRCRTNVKTNVDGMAGLAEFNKKEAVTR</sequence>
<dbReference type="KEGG" id="nev:NTE_01883"/>
<keyword evidence="2" id="KW-1185">Reference proteome</keyword>
<dbReference type="HOGENOM" id="CLU_2930028_0_0_2"/>
<proteinExistence type="predicted"/>
<evidence type="ECO:0000313" key="2">
    <source>
        <dbReference type="Proteomes" id="UP000028194"/>
    </source>
</evidence>
<gene>
    <name evidence="1" type="ORF">NTE_01883</name>
</gene>
<dbReference type="AlphaFoldDB" id="A0A075MT18"/>
<protein>
    <submittedName>
        <fullName evidence="1">Uncharacterized protein</fullName>
    </submittedName>
</protein>
<dbReference type="EMBL" id="CP007174">
    <property type="protein sequence ID" value="AIF83942.1"/>
    <property type="molecule type" value="Genomic_DNA"/>
</dbReference>
<organism evidence="1 2">
    <name type="scientific">Candidatus Nitrososphaera evergladensis SR1</name>
    <dbReference type="NCBI Taxonomy" id="1459636"/>
    <lineage>
        <taxon>Archaea</taxon>
        <taxon>Nitrososphaerota</taxon>
        <taxon>Nitrososphaeria</taxon>
        <taxon>Nitrososphaerales</taxon>
        <taxon>Nitrososphaeraceae</taxon>
        <taxon>Nitrososphaera</taxon>
    </lineage>
</organism>
<evidence type="ECO:0000313" key="1">
    <source>
        <dbReference type="EMBL" id="AIF83942.1"/>
    </source>
</evidence>
<dbReference type="STRING" id="1459636.NTE_01883"/>
<reference evidence="1 2" key="1">
    <citation type="journal article" date="2014" name="PLoS ONE">
        <title>Genome Sequence of Candidatus Nitrososphaera evergladensis from Group I.1b Enriched from Everglades Soil Reveals Novel Genomic Features of the Ammonia-Oxidizing Archaea.</title>
        <authorList>
            <person name="Zhalnina K.V."/>
            <person name="Dias R."/>
            <person name="Leonard M.T."/>
            <person name="Dorr de Quadros P."/>
            <person name="Camargo F.A."/>
            <person name="Drew J.C."/>
            <person name="Farmerie W.G."/>
            <person name="Daroub S.H."/>
            <person name="Triplett E.W."/>
        </authorList>
    </citation>
    <scope>NUCLEOTIDE SEQUENCE [LARGE SCALE GENOMIC DNA]</scope>
    <source>
        <strain evidence="1 2">SR1</strain>
    </source>
</reference>
<dbReference type="Proteomes" id="UP000028194">
    <property type="component" value="Chromosome"/>
</dbReference>
<name>A0A075MT18_9ARCH</name>
<accession>A0A075MT18</accession>
<dbReference type="SUPFAM" id="SSF57850">
    <property type="entry name" value="RING/U-box"/>
    <property type="match status" value="1"/>
</dbReference>